<dbReference type="InterPro" id="IPR043138">
    <property type="entry name" value="GGT_lsub"/>
</dbReference>
<dbReference type="SUPFAM" id="SSF56235">
    <property type="entry name" value="N-terminal nucleophile aminohydrolases (Ntn hydrolases)"/>
    <property type="match status" value="1"/>
</dbReference>
<dbReference type="Gene3D" id="1.10.246.130">
    <property type="match status" value="1"/>
</dbReference>
<evidence type="ECO:0000256" key="7">
    <source>
        <dbReference type="PIRSR" id="PIRSR600101-2"/>
    </source>
</evidence>
<name>A0A545VY27_9HYPO</name>
<dbReference type="AlphaFoldDB" id="A0A545VY27"/>
<comment type="function">
    <text evidence="8">Cleaves the gamma-glutamyl peptide bond of glutathione and glutathione conjugates.</text>
</comment>
<comment type="caution">
    <text evidence="10">The sequence shown here is derived from an EMBL/GenBank/DDBJ whole genome shotgun (WGS) entry which is preliminary data.</text>
</comment>
<keyword evidence="8" id="KW-0808">Transferase</keyword>
<dbReference type="STRING" id="43265.A0A545VY27"/>
<organism evidence="10 11">
    <name type="scientific">Cordyceps javanica</name>
    <dbReference type="NCBI Taxonomy" id="43265"/>
    <lineage>
        <taxon>Eukaryota</taxon>
        <taxon>Fungi</taxon>
        <taxon>Dikarya</taxon>
        <taxon>Ascomycota</taxon>
        <taxon>Pezizomycotina</taxon>
        <taxon>Sordariomycetes</taxon>
        <taxon>Hypocreomycetidae</taxon>
        <taxon>Hypocreales</taxon>
        <taxon>Cordycipitaceae</taxon>
        <taxon>Cordyceps</taxon>
    </lineage>
</organism>
<dbReference type="PRINTS" id="PR01210">
    <property type="entry name" value="GGTRANSPTASE"/>
</dbReference>
<evidence type="ECO:0000256" key="8">
    <source>
        <dbReference type="RuleBase" id="RU368068"/>
    </source>
</evidence>
<dbReference type="InterPro" id="IPR029055">
    <property type="entry name" value="Ntn_hydrolases_N"/>
</dbReference>
<reference evidence="10 11" key="1">
    <citation type="journal article" date="2019" name="Appl. Microbiol. Biotechnol.">
        <title>Genome sequence of Isaria javanica and comparative genome analysis insights into family S53 peptidase evolution in fungal entomopathogens.</title>
        <authorList>
            <person name="Lin R."/>
            <person name="Zhang X."/>
            <person name="Xin B."/>
            <person name="Zou M."/>
            <person name="Gao Y."/>
            <person name="Qin F."/>
            <person name="Hu Q."/>
            <person name="Xie B."/>
            <person name="Cheng X."/>
        </authorList>
    </citation>
    <scope>NUCLEOTIDE SEQUENCE [LARGE SCALE GENOMIC DNA]</scope>
    <source>
        <strain evidence="10 11">IJ1G</strain>
    </source>
</reference>
<proteinExistence type="inferred from homology"/>
<protein>
    <recommendedName>
        <fullName evidence="8">Glutathione hydrolase</fullName>
        <ecNumber evidence="8">2.3.2.2</ecNumber>
        <ecNumber evidence="8">3.4.19.13</ecNumber>
    </recommendedName>
    <alternativeName>
        <fullName evidence="8">Gamma-glutamyltransferase</fullName>
    </alternativeName>
    <alternativeName>
        <fullName evidence="8">Gamma-glutamyltranspeptidase</fullName>
    </alternativeName>
</protein>
<dbReference type="EC" id="2.3.2.2" evidence="8"/>
<evidence type="ECO:0000256" key="2">
    <source>
        <dbReference type="ARBA" id="ARBA00001089"/>
    </source>
</evidence>
<dbReference type="GO" id="GO:0005886">
    <property type="term" value="C:plasma membrane"/>
    <property type="evidence" value="ECO:0007669"/>
    <property type="project" value="TreeGrafter"/>
</dbReference>
<gene>
    <name evidence="10" type="ORF">IF1G_06764</name>
</gene>
<accession>A0A545VY27</accession>
<dbReference type="Pfam" id="PF01019">
    <property type="entry name" value="G_glu_transpept"/>
    <property type="match status" value="1"/>
</dbReference>
<dbReference type="EMBL" id="SPUK01000009">
    <property type="protein sequence ID" value="TQV94753.1"/>
    <property type="molecule type" value="Genomic_DNA"/>
</dbReference>
<keyword evidence="8" id="KW-0378">Hydrolase</keyword>
<evidence type="ECO:0000313" key="11">
    <source>
        <dbReference type="Proteomes" id="UP000315783"/>
    </source>
</evidence>
<feature type="binding site" evidence="7">
    <location>
        <position position="615"/>
    </location>
    <ligand>
        <name>L-glutamate</name>
        <dbReference type="ChEBI" id="CHEBI:29985"/>
    </ligand>
</feature>
<dbReference type="GO" id="GO:0103068">
    <property type="term" value="F:leukotriene C4 gamma-glutamyl transferase activity"/>
    <property type="evidence" value="ECO:0007669"/>
    <property type="project" value="UniProtKB-EC"/>
</dbReference>
<feature type="region of interest" description="Disordered" evidence="9">
    <location>
        <begin position="501"/>
        <end position="523"/>
    </location>
</feature>
<evidence type="ECO:0000256" key="1">
    <source>
        <dbReference type="ARBA" id="ARBA00001049"/>
    </source>
</evidence>
<comment type="similarity">
    <text evidence="4">Belongs to the gamma-glutamyltransferase family.</text>
</comment>
<dbReference type="InterPro" id="IPR000101">
    <property type="entry name" value="GGT_peptidase"/>
</dbReference>
<dbReference type="PANTHER" id="PTHR11686">
    <property type="entry name" value="GAMMA GLUTAMYL TRANSPEPTIDASE"/>
    <property type="match status" value="1"/>
</dbReference>
<dbReference type="InterPro" id="IPR043137">
    <property type="entry name" value="GGT_ssub_C"/>
</dbReference>
<comment type="catalytic activity">
    <reaction evidence="1 8">
        <text>an S-substituted glutathione + H2O = an S-substituted L-cysteinylglycine + L-glutamate</text>
        <dbReference type="Rhea" id="RHEA:59468"/>
        <dbReference type="ChEBI" id="CHEBI:15377"/>
        <dbReference type="ChEBI" id="CHEBI:29985"/>
        <dbReference type="ChEBI" id="CHEBI:90779"/>
        <dbReference type="ChEBI" id="CHEBI:143103"/>
        <dbReference type="EC" id="3.4.19.13"/>
    </reaction>
</comment>
<comment type="pathway">
    <text evidence="3 8">Sulfur metabolism; glutathione metabolism.</text>
</comment>
<evidence type="ECO:0000313" key="10">
    <source>
        <dbReference type="EMBL" id="TQV94753.1"/>
    </source>
</evidence>
<dbReference type="PANTHER" id="PTHR11686:SF62">
    <property type="entry name" value="GLUTATHIONE HYDROLASE"/>
    <property type="match status" value="1"/>
</dbReference>
<comment type="catalytic activity">
    <reaction evidence="2 8">
        <text>glutathione + H2O = L-cysteinylglycine + L-glutamate</text>
        <dbReference type="Rhea" id="RHEA:28807"/>
        <dbReference type="ChEBI" id="CHEBI:15377"/>
        <dbReference type="ChEBI" id="CHEBI:29985"/>
        <dbReference type="ChEBI" id="CHEBI:57925"/>
        <dbReference type="ChEBI" id="CHEBI:61694"/>
        <dbReference type="EC" id="3.4.19.13"/>
    </reaction>
</comment>
<dbReference type="NCBIfam" id="TIGR00066">
    <property type="entry name" value="g_glut_trans"/>
    <property type="match status" value="1"/>
</dbReference>
<dbReference type="EC" id="3.4.19.13" evidence="8"/>
<dbReference type="FunFam" id="3.60.20.40:FF:000001">
    <property type="entry name" value="Gamma-glutamyltranspeptidase 1"/>
    <property type="match status" value="1"/>
</dbReference>
<dbReference type="GO" id="GO:0036374">
    <property type="term" value="F:glutathione hydrolase activity"/>
    <property type="evidence" value="ECO:0007669"/>
    <property type="project" value="UniProtKB-UniRule"/>
</dbReference>
<dbReference type="Gene3D" id="3.60.20.40">
    <property type="match status" value="1"/>
</dbReference>
<evidence type="ECO:0000256" key="9">
    <source>
        <dbReference type="SAM" id="MobiDB-lite"/>
    </source>
</evidence>
<feature type="binding site" evidence="7">
    <location>
        <position position="240"/>
    </location>
    <ligand>
        <name>L-glutamate</name>
        <dbReference type="ChEBI" id="CHEBI:29985"/>
    </ligand>
</feature>
<dbReference type="Proteomes" id="UP000315783">
    <property type="component" value="Unassembled WGS sequence"/>
</dbReference>
<feature type="binding site" evidence="7">
    <location>
        <begin position="592"/>
        <end position="593"/>
    </location>
    <ligand>
        <name>L-glutamate</name>
        <dbReference type="ChEBI" id="CHEBI:29985"/>
    </ligand>
</feature>
<evidence type="ECO:0000256" key="5">
    <source>
        <dbReference type="ARBA" id="ARBA00047417"/>
    </source>
</evidence>
<dbReference type="OrthoDB" id="1081007at2759"/>
<feature type="binding site" evidence="7">
    <location>
        <position position="564"/>
    </location>
    <ligand>
        <name>L-glutamate</name>
        <dbReference type="ChEBI" id="CHEBI:29985"/>
    </ligand>
</feature>
<feature type="active site" description="Nucleophile" evidence="6">
    <location>
        <position position="522"/>
    </location>
</feature>
<evidence type="ECO:0000256" key="4">
    <source>
        <dbReference type="ARBA" id="ARBA00009381"/>
    </source>
</evidence>
<sequence length="714" mass="76957">MALAFATANGRMDMLCMALAHETRGAVLLAVTSHSSDVLDFCVESATRFAKAPVLKILLEAEGVDLVRYESRNESRNQSLPELAAAMGKRDNLELLLGTGNDRSATRHGFASSVDEDGIDVDWRETALVRNRTGSPETQESVARLLALGLGGASAVSAAAVPEVVFSPDTFGTRGAVACEASECSAIGRDIIAAGGNAVDAIVGTTFCVGVIGMYHSGIGGGGFALVRDARGNYEAVDFRETAPAAAREDMYGDDEQLSVAGGLAVGVPGEVLGLEYIHQKYGVLQWRHIMQGAIRVARHGFRVSEDMETKMNATIKDGKTYLLDDPIFAAEFAPKGQLLKKGEVMTRKNLANTLERIANEGSDVFYYGEIAENLARFVQSRNGTLTVADLQSYAVVDRPVRAIRYRGLDVHGMSAPASGAVALQMLRVLERFPVSGWRDDRNRTVHRLAEAQRFAFAYRANLGDPAFVLPERDVLAYERDMLSDETVRRIRDGVLDDTTRRPREYFPGDDDVAAPPESHGTSHLVAADASGMAVSLTTTININFGAQIMEPNSGIILNDEMNDFSIPGVSNEFDFAPSRANYIRPRKRPLSSMTPLIATRPDGTLYAVVGAAGGSRITTATAQCLWHAVEHGMTMAEALRVGRLHDQLLPNRLTLESSFPDWDGTAAALRARGHDVHLAGPGLSAVQAIRRRDDGSFEAVGEPRQANSAGYSI</sequence>
<comment type="catalytic activity">
    <reaction evidence="5 8">
        <text>an N-terminal (5-L-glutamyl)-[peptide] + an alpha-amino acid = 5-L-glutamyl amino acid + an N-terminal L-alpha-aminoacyl-[peptide]</text>
        <dbReference type="Rhea" id="RHEA:23904"/>
        <dbReference type="Rhea" id="RHEA-COMP:9780"/>
        <dbReference type="Rhea" id="RHEA-COMP:9795"/>
        <dbReference type="ChEBI" id="CHEBI:77644"/>
        <dbReference type="ChEBI" id="CHEBI:78597"/>
        <dbReference type="ChEBI" id="CHEBI:78599"/>
        <dbReference type="ChEBI" id="CHEBI:78608"/>
        <dbReference type="EC" id="2.3.2.2"/>
    </reaction>
</comment>
<feature type="binding site" evidence="7">
    <location>
        <begin position="540"/>
        <end position="542"/>
    </location>
    <ligand>
        <name>L-glutamate</name>
        <dbReference type="ChEBI" id="CHEBI:29985"/>
    </ligand>
</feature>
<dbReference type="GO" id="GO:0006751">
    <property type="term" value="P:glutathione catabolic process"/>
    <property type="evidence" value="ECO:0007669"/>
    <property type="project" value="UniProtKB-UniRule"/>
</dbReference>
<keyword evidence="11" id="KW-1185">Reference proteome</keyword>
<evidence type="ECO:0000256" key="3">
    <source>
        <dbReference type="ARBA" id="ARBA00005115"/>
    </source>
</evidence>
<evidence type="ECO:0000256" key="6">
    <source>
        <dbReference type="PIRSR" id="PIRSR600101-1"/>
    </source>
</evidence>
<keyword evidence="8" id="KW-0012">Acyltransferase</keyword>